<name>A0A8J8SDW5_9FIRM</name>
<dbReference type="PANTHER" id="PTHR43861">
    <property type="entry name" value="TRANS-ACONITATE 2-METHYLTRANSFERASE-RELATED"/>
    <property type="match status" value="1"/>
</dbReference>
<dbReference type="CDD" id="cd02440">
    <property type="entry name" value="AdoMet_MTases"/>
    <property type="match status" value="1"/>
</dbReference>
<dbReference type="Proteomes" id="UP000677305">
    <property type="component" value="Chromosome"/>
</dbReference>
<dbReference type="AlphaFoldDB" id="A0A8J8SDW5"/>
<evidence type="ECO:0000313" key="4">
    <source>
        <dbReference type="EMBL" id="QUH31283.1"/>
    </source>
</evidence>
<evidence type="ECO:0000259" key="3">
    <source>
        <dbReference type="Pfam" id="PF13649"/>
    </source>
</evidence>
<dbReference type="Pfam" id="PF13649">
    <property type="entry name" value="Methyltransf_25"/>
    <property type="match status" value="1"/>
</dbReference>
<evidence type="ECO:0000256" key="2">
    <source>
        <dbReference type="ARBA" id="ARBA00022679"/>
    </source>
</evidence>
<dbReference type="EMBL" id="CP058561">
    <property type="protein sequence ID" value="QUH31283.1"/>
    <property type="molecule type" value="Genomic_DNA"/>
</dbReference>
<dbReference type="SUPFAM" id="SSF53335">
    <property type="entry name" value="S-adenosyl-L-methionine-dependent methyltransferases"/>
    <property type="match status" value="1"/>
</dbReference>
<sequence length="243" mass="28198">MSFYKSISKSYDNIFPLKAGMVNYVLDSISDYSSCRLLDIGCATGHMAGAIGAKGVEVIGIDLDSEMIKYAAKNFQEDNISFQVMDMLKIEEKWGNNSFDIVTCFGNTLVHLTNEEEIFEALKNMKAILKAKGKLLIQILNYQYILDKSIRELPIIENEYIKFERFYSEQIRDERLIFETRLTIKDTGEIISNEIYLYPLLEKQLNNYLEKLGFRNIRFYKNFNREPASYNHLPLVLEASLDE</sequence>
<protein>
    <submittedName>
        <fullName evidence="4">Class I SAM-dependent methyltransferase</fullName>
    </submittedName>
</protein>
<dbReference type="Gene3D" id="2.20.25.110">
    <property type="entry name" value="S-adenosyl-L-methionine-dependent methyltransferases"/>
    <property type="match status" value="1"/>
</dbReference>
<evidence type="ECO:0000256" key="1">
    <source>
        <dbReference type="ARBA" id="ARBA00022603"/>
    </source>
</evidence>
<accession>A0A8J8SDW5</accession>
<dbReference type="InterPro" id="IPR041698">
    <property type="entry name" value="Methyltransf_25"/>
</dbReference>
<reference evidence="4 5" key="1">
    <citation type="submission" date="2020-07" db="EMBL/GenBank/DDBJ databases">
        <title>Vallitalea guaymasensis genome.</title>
        <authorList>
            <person name="Postec A."/>
        </authorList>
    </citation>
    <scope>NUCLEOTIDE SEQUENCE [LARGE SCALE GENOMIC DNA]</scope>
    <source>
        <strain evidence="4 5">Ra1766G1</strain>
    </source>
</reference>
<dbReference type="InterPro" id="IPR029063">
    <property type="entry name" value="SAM-dependent_MTases_sf"/>
</dbReference>
<keyword evidence="1 4" id="KW-0489">Methyltransferase</keyword>
<dbReference type="GO" id="GO:0008168">
    <property type="term" value="F:methyltransferase activity"/>
    <property type="evidence" value="ECO:0007669"/>
    <property type="project" value="UniProtKB-KW"/>
</dbReference>
<dbReference type="Gene3D" id="3.40.50.150">
    <property type="entry name" value="Vaccinia Virus protein VP39"/>
    <property type="match status" value="1"/>
</dbReference>
<gene>
    <name evidence="4" type="ORF">HYG85_21085</name>
</gene>
<organism evidence="4 5">
    <name type="scientific">Vallitalea guaymasensis</name>
    <dbReference type="NCBI Taxonomy" id="1185412"/>
    <lineage>
        <taxon>Bacteria</taxon>
        <taxon>Bacillati</taxon>
        <taxon>Bacillota</taxon>
        <taxon>Clostridia</taxon>
        <taxon>Lachnospirales</taxon>
        <taxon>Vallitaleaceae</taxon>
        <taxon>Vallitalea</taxon>
    </lineage>
</organism>
<dbReference type="KEGG" id="vgu:HYG85_21085"/>
<keyword evidence="2" id="KW-0808">Transferase</keyword>
<dbReference type="PANTHER" id="PTHR43861:SF1">
    <property type="entry name" value="TRANS-ACONITATE 2-METHYLTRANSFERASE"/>
    <property type="match status" value="1"/>
</dbReference>
<evidence type="ECO:0000313" key="5">
    <source>
        <dbReference type="Proteomes" id="UP000677305"/>
    </source>
</evidence>
<dbReference type="RefSeq" id="WP_212691340.1">
    <property type="nucleotide sequence ID" value="NZ_CP058561.1"/>
</dbReference>
<dbReference type="GO" id="GO:0032259">
    <property type="term" value="P:methylation"/>
    <property type="evidence" value="ECO:0007669"/>
    <property type="project" value="UniProtKB-KW"/>
</dbReference>
<proteinExistence type="predicted"/>
<feature type="domain" description="Methyltransferase" evidence="3">
    <location>
        <begin position="38"/>
        <end position="133"/>
    </location>
</feature>
<keyword evidence="5" id="KW-1185">Reference proteome</keyword>